<accession>A0A162MEB5</accession>
<feature type="compositionally biased region" description="Basic and acidic residues" evidence="1">
    <location>
        <begin position="42"/>
        <end position="57"/>
    </location>
</feature>
<gene>
    <name evidence="2" type="ORF">SPI_03971</name>
</gene>
<protein>
    <submittedName>
        <fullName evidence="2">N-6 DNA Methylase family protein</fullName>
    </submittedName>
</protein>
<keyword evidence="2" id="KW-0808">Transferase</keyword>
<dbReference type="GO" id="GO:0032259">
    <property type="term" value="P:methylation"/>
    <property type="evidence" value="ECO:0007669"/>
    <property type="project" value="UniProtKB-KW"/>
</dbReference>
<comment type="caution">
    <text evidence="2">The sequence shown here is derived from an EMBL/GenBank/DDBJ whole genome shotgun (WGS) entry which is preliminary data.</text>
</comment>
<dbReference type="GO" id="GO:0008168">
    <property type="term" value="F:methyltransferase activity"/>
    <property type="evidence" value="ECO:0007669"/>
    <property type="project" value="UniProtKB-KW"/>
</dbReference>
<feature type="compositionally biased region" description="Polar residues" evidence="1">
    <location>
        <begin position="58"/>
        <end position="119"/>
    </location>
</feature>
<sequence>MFCARLPRLSARDAWKRKERPGKPASPVAKPCTGVPKRRASPRREPREEFSTHDDQRPATSDQRPATSDQRPTRATSDQRPATSDQRPATSDQRPATSDQRPATSDQRPADQQTSAVDG</sequence>
<dbReference type="OrthoDB" id="7448016at2759"/>
<organism evidence="2 3">
    <name type="scientific">Niveomyces insectorum RCEF 264</name>
    <dbReference type="NCBI Taxonomy" id="1081102"/>
    <lineage>
        <taxon>Eukaryota</taxon>
        <taxon>Fungi</taxon>
        <taxon>Dikarya</taxon>
        <taxon>Ascomycota</taxon>
        <taxon>Pezizomycotina</taxon>
        <taxon>Sordariomycetes</taxon>
        <taxon>Hypocreomycetidae</taxon>
        <taxon>Hypocreales</taxon>
        <taxon>Cordycipitaceae</taxon>
        <taxon>Niveomyces</taxon>
    </lineage>
</organism>
<keyword evidence="2" id="KW-0489">Methyltransferase</keyword>
<dbReference type="Proteomes" id="UP000076874">
    <property type="component" value="Unassembled WGS sequence"/>
</dbReference>
<feature type="region of interest" description="Disordered" evidence="1">
    <location>
        <begin position="1"/>
        <end position="119"/>
    </location>
</feature>
<keyword evidence="3" id="KW-1185">Reference proteome</keyword>
<evidence type="ECO:0000313" key="3">
    <source>
        <dbReference type="Proteomes" id="UP000076874"/>
    </source>
</evidence>
<dbReference type="EMBL" id="AZHD01000006">
    <property type="protein sequence ID" value="OAA62431.1"/>
    <property type="molecule type" value="Genomic_DNA"/>
</dbReference>
<dbReference type="STRING" id="1081102.A0A162MEB5"/>
<proteinExistence type="predicted"/>
<name>A0A162MEB5_9HYPO</name>
<reference evidence="2 3" key="1">
    <citation type="journal article" date="2016" name="Genome Biol. Evol.">
        <title>Divergent and convergent evolution of fungal pathogenicity.</title>
        <authorList>
            <person name="Shang Y."/>
            <person name="Xiao G."/>
            <person name="Zheng P."/>
            <person name="Cen K."/>
            <person name="Zhan S."/>
            <person name="Wang C."/>
        </authorList>
    </citation>
    <scope>NUCLEOTIDE SEQUENCE [LARGE SCALE GENOMIC DNA]</scope>
    <source>
        <strain evidence="2 3">RCEF 264</strain>
    </source>
</reference>
<dbReference type="AlphaFoldDB" id="A0A162MEB5"/>
<evidence type="ECO:0000256" key="1">
    <source>
        <dbReference type="SAM" id="MobiDB-lite"/>
    </source>
</evidence>
<evidence type="ECO:0000313" key="2">
    <source>
        <dbReference type="EMBL" id="OAA62431.1"/>
    </source>
</evidence>